<protein>
    <submittedName>
        <fullName evidence="7">Iron-sulfur protein</fullName>
    </submittedName>
</protein>
<feature type="region of interest" description="Disordered" evidence="5">
    <location>
        <begin position="36"/>
        <end position="55"/>
    </location>
</feature>
<dbReference type="EMBL" id="QGDD01000002">
    <property type="protein sequence ID" value="PWN03806.1"/>
    <property type="molecule type" value="Genomic_DNA"/>
</dbReference>
<dbReference type="OrthoDB" id="25106at2"/>
<keyword evidence="3" id="KW-0408">Iron</keyword>
<feature type="domain" description="Rieske" evidence="6">
    <location>
        <begin position="48"/>
        <end position="141"/>
    </location>
</feature>
<dbReference type="Proteomes" id="UP000245507">
    <property type="component" value="Unassembled WGS sequence"/>
</dbReference>
<dbReference type="CDD" id="cd03467">
    <property type="entry name" value="Rieske"/>
    <property type="match status" value="1"/>
</dbReference>
<evidence type="ECO:0000259" key="6">
    <source>
        <dbReference type="PROSITE" id="PS51296"/>
    </source>
</evidence>
<organism evidence="7 8">
    <name type="scientific">Nocardioides silvaticus</name>
    <dbReference type="NCBI Taxonomy" id="2201891"/>
    <lineage>
        <taxon>Bacteria</taxon>
        <taxon>Bacillati</taxon>
        <taxon>Actinomycetota</taxon>
        <taxon>Actinomycetes</taxon>
        <taxon>Propionibacteriales</taxon>
        <taxon>Nocardioidaceae</taxon>
        <taxon>Nocardioides</taxon>
    </lineage>
</organism>
<evidence type="ECO:0000313" key="7">
    <source>
        <dbReference type="EMBL" id="PWN03806.1"/>
    </source>
</evidence>
<evidence type="ECO:0000256" key="5">
    <source>
        <dbReference type="SAM" id="MobiDB-lite"/>
    </source>
</evidence>
<dbReference type="GO" id="GO:0016705">
    <property type="term" value="F:oxidoreductase activity, acting on paired donors, with incorporation or reduction of molecular oxygen"/>
    <property type="evidence" value="ECO:0007669"/>
    <property type="project" value="UniProtKB-ARBA"/>
</dbReference>
<dbReference type="InterPro" id="IPR017941">
    <property type="entry name" value="Rieske_2Fe-2S"/>
</dbReference>
<keyword evidence="2" id="KW-0479">Metal-binding</keyword>
<keyword evidence="8" id="KW-1185">Reference proteome</keyword>
<evidence type="ECO:0000256" key="1">
    <source>
        <dbReference type="ARBA" id="ARBA00022714"/>
    </source>
</evidence>
<dbReference type="FunFam" id="2.102.10.10:FF:000016">
    <property type="entry name" value="Nitrite reductase/ring-hydroxylating ferredoxin subunit"/>
    <property type="match status" value="1"/>
</dbReference>
<dbReference type="GO" id="GO:0046872">
    <property type="term" value="F:metal ion binding"/>
    <property type="evidence" value="ECO:0007669"/>
    <property type="project" value="UniProtKB-KW"/>
</dbReference>
<dbReference type="PROSITE" id="PS51296">
    <property type="entry name" value="RIESKE"/>
    <property type="match status" value="1"/>
</dbReference>
<proteinExistence type="predicted"/>
<evidence type="ECO:0000256" key="2">
    <source>
        <dbReference type="ARBA" id="ARBA00022723"/>
    </source>
</evidence>
<name>A0A316TW43_9ACTN</name>
<reference evidence="7 8" key="1">
    <citation type="submission" date="2018-05" db="EMBL/GenBank/DDBJ databases">
        <title>Nocardioides silvaticus genome.</title>
        <authorList>
            <person name="Li C."/>
            <person name="Wang G."/>
        </authorList>
    </citation>
    <scope>NUCLEOTIDE SEQUENCE [LARGE SCALE GENOMIC DNA]</scope>
    <source>
        <strain evidence="7 8">CCTCC AB 2018079</strain>
    </source>
</reference>
<evidence type="ECO:0000256" key="3">
    <source>
        <dbReference type="ARBA" id="ARBA00023004"/>
    </source>
</evidence>
<dbReference type="RefSeq" id="WP_109692895.1">
    <property type="nucleotide sequence ID" value="NZ_QGDD01000002.1"/>
</dbReference>
<keyword evidence="1" id="KW-0001">2Fe-2S</keyword>
<accession>A0A316TW43</accession>
<dbReference type="SUPFAM" id="SSF50022">
    <property type="entry name" value="ISP domain"/>
    <property type="match status" value="1"/>
</dbReference>
<dbReference type="Gene3D" id="2.102.10.10">
    <property type="entry name" value="Rieske [2Fe-2S] iron-sulphur domain"/>
    <property type="match status" value="1"/>
</dbReference>
<dbReference type="GO" id="GO:0004497">
    <property type="term" value="F:monooxygenase activity"/>
    <property type="evidence" value="ECO:0007669"/>
    <property type="project" value="UniProtKB-ARBA"/>
</dbReference>
<dbReference type="Pfam" id="PF00355">
    <property type="entry name" value="Rieske"/>
    <property type="match status" value="1"/>
</dbReference>
<evidence type="ECO:0000313" key="8">
    <source>
        <dbReference type="Proteomes" id="UP000245507"/>
    </source>
</evidence>
<dbReference type="AlphaFoldDB" id="A0A316TW43"/>
<keyword evidence="4" id="KW-0411">Iron-sulfur</keyword>
<comment type="caution">
    <text evidence="7">The sequence shown here is derived from an EMBL/GenBank/DDBJ whole genome shotgun (WGS) entry which is preliminary data.</text>
</comment>
<dbReference type="InterPro" id="IPR036922">
    <property type="entry name" value="Rieske_2Fe-2S_sf"/>
</dbReference>
<evidence type="ECO:0000256" key="4">
    <source>
        <dbReference type="ARBA" id="ARBA00023014"/>
    </source>
</evidence>
<sequence>MSSLGQVRASRRIVFHGLGALGVAAALAGCAGDDEGDGGGGGTDVESGTELTTTDQVPVGGGVVLVDEKVVVTQPTEGEFMAFTAVCTHQQLLVGSVEDGVIHCDNHGSEFDLASGEVTKGPAGSALAEVRIEVDGDRIVTT</sequence>
<gene>
    <name evidence="7" type="ORF">DJ010_06960</name>
</gene>
<dbReference type="GO" id="GO:0051537">
    <property type="term" value="F:2 iron, 2 sulfur cluster binding"/>
    <property type="evidence" value="ECO:0007669"/>
    <property type="project" value="UniProtKB-KW"/>
</dbReference>